<sequence>MPTATPLFDALGRQVETVCWVKEHRTSKCCSKCGREMQQAVLHKQLPPTEVELKARARSKQDRQIKRKAHLLVKLARKHIQQDNQQAVPLSILPRTLPIAQEEADMAIKFARSEATSKVAARLEAALTAALQAAAQ</sequence>
<reference evidence="1 2" key="1">
    <citation type="submission" date="2023-09" db="EMBL/GenBank/DDBJ databases">
        <title>Pangenome analysis of Batrachochytrium dendrobatidis and related Chytrids.</title>
        <authorList>
            <person name="Yacoub M.N."/>
            <person name="Stajich J.E."/>
            <person name="James T.Y."/>
        </authorList>
    </citation>
    <scope>NUCLEOTIDE SEQUENCE [LARGE SCALE GENOMIC DNA]</scope>
    <source>
        <strain evidence="1 2">JEL0888</strain>
    </source>
</reference>
<dbReference type="Proteomes" id="UP001527925">
    <property type="component" value="Unassembled WGS sequence"/>
</dbReference>
<keyword evidence="2" id="KW-1185">Reference proteome</keyword>
<proteinExistence type="predicted"/>
<protein>
    <submittedName>
        <fullName evidence="1">Uncharacterized protein</fullName>
    </submittedName>
</protein>
<comment type="caution">
    <text evidence="1">The sequence shown here is derived from an EMBL/GenBank/DDBJ whole genome shotgun (WGS) entry which is preliminary data.</text>
</comment>
<organism evidence="1 2">
    <name type="scientific">Polyrhizophydium stewartii</name>
    <dbReference type="NCBI Taxonomy" id="2732419"/>
    <lineage>
        <taxon>Eukaryota</taxon>
        <taxon>Fungi</taxon>
        <taxon>Fungi incertae sedis</taxon>
        <taxon>Chytridiomycota</taxon>
        <taxon>Chytridiomycota incertae sedis</taxon>
        <taxon>Chytridiomycetes</taxon>
        <taxon>Rhizophydiales</taxon>
        <taxon>Rhizophydiales incertae sedis</taxon>
        <taxon>Polyrhizophydium</taxon>
    </lineage>
</organism>
<gene>
    <name evidence="1" type="ORF">HK105_207296</name>
</gene>
<evidence type="ECO:0000313" key="2">
    <source>
        <dbReference type="Proteomes" id="UP001527925"/>
    </source>
</evidence>
<name>A0ABR4N0X1_9FUNG</name>
<evidence type="ECO:0000313" key="1">
    <source>
        <dbReference type="EMBL" id="KAL2913177.1"/>
    </source>
</evidence>
<feature type="non-terminal residue" evidence="1">
    <location>
        <position position="136"/>
    </location>
</feature>
<accession>A0ABR4N0X1</accession>
<dbReference type="EMBL" id="JADGIZ020000050">
    <property type="protein sequence ID" value="KAL2913177.1"/>
    <property type="molecule type" value="Genomic_DNA"/>
</dbReference>